<keyword evidence="5" id="KW-0547">Nucleotide-binding</keyword>
<keyword evidence="4" id="KW-0808">Transferase</keyword>
<evidence type="ECO:0000256" key="6">
    <source>
        <dbReference type="ARBA" id="ARBA00022777"/>
    </source>
</evidence>
<keyword evidence="7" id="KW-0067">ATP-binding</keyword>
<dbReference type="HOGENOM" id="CLU_010345_1_1_1"/>
<evidence type="ECO:0000256" key="5">
    <source>
        <dbReference type="ARBA" id="ARBA00022741"/>
    </source>
</evidence>
<gene>
    <name evidence="9" type="ORF">PNEG_00242</name>
</gene>
<dbReference type="GO" id="GO:0051731">
    <property type="term" value="F:polynucleotide 5'-hydroxyl-kinase activity"/>
    <property type="evidence" value="ECO:0007669"/>
    <property type="project" value="InterPro"/>
</dbReference>
<dbReference type="EMBL" id="AFWA02000005">
    <property type="protein sequence ID" value="EMR11816.1"/>
    <property type="molecule type" value="Genomic_DNA"/>
</dbReference>
<feature type="domain" description="Clp1 P-loop" evidence="8">
    <location>
        <begin position="221"/>
        <end position="413"/>
    </location>
</feature>
<dbReference type="Pfam" id="PF16575">
    <property type="entry name" value="CLP1_P"/>
    <property type="match status" value="1"/>
</dbReference>
<dbReference type="InterPro" id="IPR045116">
    <property type="entry name" value="Clp1/Grc3"/>
</dbReference>
<name>M7NXC7_PNEMU</name>
<comment type="similarity">
    <text evidence="1">Belongs to the Clp1 family. NOL9/GRC3 subfamily.</text>
</comment>
<sequence>MTLSALEAHKKYKSINTEDKRTNSNYERVQAITKTEQNNNDHNTTNNFDFSNTDIVLKNINEISIKKNLQIISKPSINKQFLDKNGCTVEIFGFYTEEKLILQGFYEFKVIKGIISIMSSEFDSSNTSQWYRIFSLTTDSIPVISSVLSNKNSIETSCFIHSKEICSFIRMLDSFLESIICIIDDFSNHPLLNIPESWLSAIDIIHSSNFDNKTARIIICGPKSSGKSTFAKNLINKFLTGKYNKHKTIEGINYIETDLGQPEFSPHGIISSHYIKKPVINPSFTHCTLPSLTKAHFLGNISPQNNPKHFLLCINDIFNTNKRNIPTIINTPGWTKGMGLELLNEIINLSNCTYLVYIGPKTNVEIFDTELILPSSVELLTLPSAREFINTCGTVKTNTADLRELSIISYFHSINISEDNCHTNWEFDSYLLDMKPWIVKYDGDLNGIDAISVLNTTLDIEEFYYAINGTIMAFVVADDITKNNENTWKSIITKSKDCLPILNMEKNPIDPKISQCIGLCILRGISRKSKELQILTPIDTLTLNKYLNSNKKIILVRGNLELPISLMINCKKNKDAKIDWNKAPYLSLENEGLGSKVWHPRKNIERPAMRI</sequence>
<dbReference type="GO" id="GO:0000448">
    <property type="term" value="P:cleavage in ITS2 between 5.8S rRNA and LSU-rRNA of tricistronic rRNA transcript (SSU-rRNA, 5.8S rRNA, LSU-rRNA)"/>
    <property type="evidence" value="ECO:0007669"/>
    <property type="project" value="TreeGrafter"/>
</dbReference>
<dbReference type="PANTHER" id="PTHR12755">
    <property type="entry name" value="CLEAVAGE/POLYADENYLATION FACTOR IA SUBUNIT CLP1P"/>
    <property type="match status" value="1"/>
</dbReference>
<dbReference type="GeneID" id="19893940"/>
<proteinExistence type="inferred from homology"/>
<dbReference type="STRING" id="1069680.M7NXC7"/>
<reference evidence="10" key="1">
    <citation type="journal article" date="2016" name="Nat. Commun.">
        <title>Genome analysis of three Pneumocystis species reveals adaptation mechanisms to life exclusively in mammalian hosts.</title>
        <authorList>
            <person name="Ma L."/>
            <person name="Chen Z."/>
            <person name="Huang D.W."/>
            <person name="Kutty G."/>
            <person name="Ishihara M."/>
            <person name="Wang H."/>
            <person name="Abouelleil A."/>
            <person name="Bishop L."/>
            <person name="Davey E."/>
            <person name="Deng R."/>
            <person name="Deng X."/>
            <person name="Fan L."/>
            <person name="Fantoni G."/>
            <person name="Fitzgerald M."/>
            <person name="Gogineni E."/>
            <person name="Goldberg J.M."/>
            <person name="Handley G."/>
            <person name="Hu X."/>
            <person name="Huber C."/>
            <person name="Jiao X."/>
            <person name="Jones K."/>
            <person name="Levin J.Z."/>
            <person name="Liu Y."/>
            <person name="Macdonald P."/>
            <person name="Melnikov A."/>
            <person name="Raley C."/>
            <person name="Sassi M."/>
            <person name="Sherman B.T."/>
            <person name="Song X."/>
            <person name="Sykes S."/>
            <person name="Tran B."/>
            <person name="Walsh L."/>
            <person name="Xia Y."/>
            <person name="Yang J."/>
            <person name="Young S."/>
            <person name="Zeng Q."/>
            <person name="Zheng X."/>
            <person name="Stephens R."/>
            <person name="Nusbaum C."/>
            <person name="Birren B.W."/>
            <person name="Azadi P."/>
            <person name="Lempicki R.A."/>
            <person name="Cuomo C.A."/>
            <person name="Kovacs J.A."/>
        </authorList>
    </citation>
    <scope>NUCLEOTIDE SEQUENCE [LARGE SCALE GENOMIC DNA]</scope>
    <source>
        <strain evidence="10">B123</strain>
    </source>
</reference>
<evidence type="ECO:0000256" key="2">
    <source>
        <dbReference type="ARBA" id="ARBA00018706"/>
    </source>
</evidence>
<evidence type="ECO:0000256" key="3">
    <source>
        <dbReference type="ARBA" id="ARBA00019824"/>
    </source>
</evidence>
<dbReference type="InterPro" id="IPR027417">
    <property type="entry name" value="P-loop_NTPase"/>
</dbReference>
<dbReference type="GO" id="GO:0005524">
    <property type="term" value="F:ATP binding"/>
    <property type="evidence" value="ECO:0007669"/>
    <property type="project" value="UniProtKB-KW"/>
</dbReference>
<dbReference type="Gene3D" id="3.40.50.300">
    <property type="entry name" value="P-loop containing nucleotide triphosphate hydrolases"/>
    <property type="match status" value="1"/>
</dbReference>
<evidence type="ECO:0000259" key="8">
    <source>
        <dbReference type="Pfam" id="PF16575"/>
    </source>
</evidence>
<dbReference type="eggNOG" id="KOG2750">
    <property type="taxonomic scope" value="Eukaryota"/>
</dbReference>
<keyword evidence="10" id="KW-1185">Reference proteome</keyword>
<dbReference type="SUPFAM" id="SSF52540">
    <property type="entry name" value="P-loop containing nucleoside triphosphate hydrolases"/>
    <property type="match status" value="1"/>
</dbReference>
<dbReference type="Proteomes" id="UP000011958">
    <property type="component" value="Unassembled WGS sequence"/>
</dbReference>
<keyword evidence="6" id="KW-0418">Kinase</keyword>
<evidence type="ECO:0000256" key="7">
    <source>
        <dbReference type="ARBA" id="ARBA00022840"/>
    </source>
</evidence>
<dbReference type="VEuPathDB" id="FungiDB:PNEG_00242"/>
<evidence type="ECO:0000256" key="4">
    <source>
        <dbReference type="ARBA" id="ARBA00022679"/>
    </source>
</evidence>
<dbReference type="GO" id="GO:0005634">
    <property type="term" value="C:nucleus"/>
    <property type="evidence" value="ECO:0007669"/>
    <property type="project" value="TreeGrafter"/>
</dbReference>
<evidence type="ECO:0000313" key="9">
    <source>
        <dbReference type="EMBL" id="EMR11816.1"/>
    </source>
</evidence>
<dbReference type="AlphaFoldDB" id="M7NXC7"/>
<evidence type="ECO:0000256" key="1">
    <source>
        <dbReference type="ARBA" id="ARBA00011003"/>
    </source>
</evidence>
<evidence type="ECO:0000313" key="10">
    <source>
        <dbReference type="Proteomes" id="UP000011958"/>
    </source>
</evidence>
<dbReference type="PANTHER" id="PTHR12755:SF3">
    <property type="entry name" value="POLYNUCLEOTIDE 5'-HYDROXYL-KINASE NOL9"/>
    <property type="match status" value="1"/>
</dbReference>
<protein>
    <recommendedName>
        <fullName evidence="3">Polynucleotide 5'-hydroxyl-kinase GRC3</fullName>
    </recommendedName>
    <alternativeName>
        <fullName evidence="2">Polynucleotide 5'-hydroxyl-kinase grc3</fullName>
    </alternativeName>
</protein>
<organism evidence="9 10">
    <name type="scientific">Pneumocystis murina (strain B123)</name>
    <name type="common">Mouse pneumocystis pneumonia agent</name>
    <name type="synonym">Pneumocystis carinii f. sp. muris</name>
    <dbReference type="NCBI Taxonomy" id="1069680"/>
    <lineage>
        <taxon>Eukaryota</taxon>
        <taxon>Fungi</taxon>
        <taxon>Dikarya</taxon>
        <taxon>Ascomycota</taxon>
        <taxon>Taphrinomycotina</taxon>
        <taxon>Pneumocystomycetes</taxon>
        <taxon>Pneumocystaceae</taxon>
        <taxon>Pneumocystis</taxon>
    </lineage>
</organism>
<dbReference type="OrthoDB" id="4054781at2759"/>
<dbReference type="RefSeq" id="XP_007872111.1">
    <property type="nucleotide sequence ID" value="XM_007873920.1"/>
</dbReference>
<comment type="caution">
    <text evidence="9">The sequence shown here is derived from an EMBL/GenBank/DDBJ whole genome shotgun (WGS) entry which is preliminary data.</text>
</comment>
<dbReference type="OMA" id="EHVWKVR"/>
<accession>M7NXC7</accession>
<dbReference type="InterPro" id="IPR032319">
    <property type="entry name" value="CLP1_P"/>
</dbReference>